<accession>A0ABY9KWF0</accession>
<reference evidence="6" key="1">
    <citation type="submission" date="2023-06" db="EMBL/GenBank/DDBJ databases">
        <title>A Treasure from Seagulls: Isolation and Description of Aciduricobacillus qingdaonensis gen. nov., sp. nov., a Rare Obligately Uric Acid-utilizing Member in the Family Bacillaceae.</title>
        <authorList>
            <person name="Liu W."/>
            <person name="Wang B."/>
        </authorList>
    </citation>
    <scope>NUCLEOTIDE SEQUENCE</scope>
    <source>
        <strain evidence="6">44XB</strain>
    </source>
</reference>
<dbReference type="PANTHER" id="PTHR47506:SF1">
    <property type="entry name" value="HTH-TYPE TRANSCRIPTIONAL REGULATOR YJDC"/>
    <property type="match status" value="1"/>
</dbReference>
<evidence type="ECO:0000256" key="4">
    <source>
        <dbReference type="PROSITE-ProRule" id="PRU00335"/>
    </source>
</evidence>
<evidence type="ECO:0000256" key="1">
    <source>
        <dbReference type="ARBA" id="ARBA00023015"/>
    </source>
</evidence>
<dbReference type="PRINTS" id="PR00455">
    <property type="entry name" value="HTHTETR"/>
</dbReference>
<feature type="domain" description="HTH tetR-type" evidence="5">
    <location>
        <begin position="1"/>
        <end position="60"/>
    </location>
</feature>
<keyword evidence="3" id="KW-0804">Transcription</keyword>
<proteinExistence type="predicted"/>
<dbReference type="Gene3D" id="1.10.357.10">
    <property type="entry name" value="Tetracycline Repressor, domain 2"/>
    <property type="match status" value="1"/>
</dbReference>
<keyword evidence="7" id="KW-1185">Reference proteome</keyword>
<dbReference type="PROSITE" id="PS50977">
    <property type="entry name" value="HTH_TETR_2"/>
    <property type="match status" value="1"/>
</dbReference>
<evidence type="ECO:0000256" key="2">
    <source>
        <dbReference type="ARBA" id="ARBA00023125"/>
    </source>
</evidence>
<dbReference type="Proteomes" id="UP001180087">
    <property type="component" value="Chromosome"/>
</dbReference>
<dbReference type="InterPro" id="IPR001647">
    <property type="entry name" value="HTH_TetR"/>
</dbReference>
<keyword evidence="2 4" id="KW-0238">DNA-binding</keyword>
<evidence type="ECO:0000256" key="3">
    <source>
        <dbReference type="ARBA" id="ARBA00023163"/>
    </source>
</evidence>
<sequence length="198" mass="23099">MTKDKLIEAAIHNFAEHGYQGASMRKIAEAAGIKPASIYYFFENKQQLIIEAMKVILDHHFSVMSNTFKNHQNDPLHVIFSELFANLVHYHSSKHEETKAYVLLVNSSIPELKEAVRTYLDTYDTWLVDQLMEAMGARYPHLDQKEMKKTIDYFIFLGNGLFWGVIIYEEEEIQKNLQQAIYLMDQYIKLTLGSEKNE</sequence>
<organism evidence="6 7">
    <name type="scientific">Aciduricibacillus chroicocephali</name>
    <dbReference type="NCBI Taxonomy" id="3054939"/>
    <lineage>
        <taxon>Bacteria</taxon>
        <taxon>Bacillati</taxon>
        <taxon>Bacillota</taxon>
        <taxon>Bacilli</taxon>
        <taxon>Bacillales</taxon>
        <taxon>Bacillaceae</taxon>
        <taxon>Aciduricibacillus</taxon>
    </lineage>
</organism>
<dbReference type="RefSeq" id="WP_348028966.1">
    <property type="nucleotide sequence ID" value="NZ_CP129113.1"/>
</dbReference>
<dbReference type="Gene3D" id="1.10.10.60">
    <property type="entry name" value="Homeodomain-like"/>
    <property type="match status" value="1"/>
</dbReference>
<evidence type="ECO:0000313" key="7">
    <source>
        <dbReference type="Proteomes" id="UP001180087"/>
    </source>
</evidence>
<dbReference type="SUPFAM" id="SSF46689">
    <property type="entry name" value="Homeodomain-like"/>
    <property type="match status" value="1"/>
</dbReference>
<dbReference type="Pfam" id="PF00440">
    <property type="entry name" value="TetR_N"/>
    <property type="match status" value="1"/>
</dbReference>
<dbReference type="InterPro" id="IPR009057">
    <property type="entry name" value="Homeodomain-like_sf"/>
</dbReference>
<name>A0ABY9KWF0_9BACI</name>
<gene>
    <name evidence="6" type="ORF">QR721_02840</name>
</gene>
<keyword evidence="1" id="KW-0805">Transcription regulation</keyword>
<feature type="DNA-binding region" description="H-T-H motif" evidence="4">
    <location>
        <begin position="23"/>
        <end position="42"/>
    </location>
</feature>
<dbReference type="PANTHER" id="PTHR47506">
    <property type="entry name" value="TRANSCRIPTIONAL REGULATORY PROTEIN"/>
    <property type="match status" value="1"/>
</dbReference>
<protein>
    <submittedName>
        <fullName evidence="6">TetR/AcrR family transcriptional regulator</fullName>
    </submittedName>
</protein>
<evidence type="ECO:0000259" key="5">
    <source>
        <dbReference type="PROSITE" id="PS50977"/>
    </source>
</evidence>
<evidence type="ECO:0000313" key="6">
    <source>
        <dbReference type="EMBL" id="WLV25183.1"/>
    </source>
</evidence>
<dbReference type="EMBL" id="CP129113">
    <property type="protein sequence ID" value="WLV25183.1"/>
    <property type="molecule type" value="Genomic_DNA"/>
</dbReference>